<feature type="region of interest" description="Disordered" evidence="1">
    <location>
        <begin position="322"/>
        <end position="503"/>
    </location>
</feature>
<name>A0ABP1D4U9_9APHY</name>
<dbReference type="InterPro" id="IPR013948">
    <property type="entry name" value="DNA_replication_reg_Sld3_C"/>
</dbReference>
<dbReference type="EMBL" id="OZ037945">
    <property type="protein sequence ID" value="CAL1702895.1"/>
    <property type="molecule type" value="Genomic_DNA"/>
</dbReference>
<dbReference type="Proteomes" id="UP001497453">
    <property type="component" value="Chromosome 2"/>
</dbReference>
<evidence type="ECO:0000313" key="4">
    <source>
        <dbReference type="Proteomes" id="UP001497453"/>
    </source>
</evidence>
<sequence>MLHVPCQNYSLVTECPVKWTATQEKSLAKDFPVEVTKETPETCVSRVYQQFLWFPESIAPLQHLVPALLRTSLSAIPSSSSISRDPLRQILQSLLLTPRSASQKYQNHVTRLLEDEDAIPDLEANLLWYAVKYEKIDVDENADERQQEVAEEKWKSAWLERVERREVLIQIILHFLILTRPEPLVEDRGHTPDPQPLSQSPRKRKRKTPPPDNMFSNDEVEDRLEAFMDKLCMWQLTNALDDIVASNTSTSKQAMTASSKGKQKAVDERDWMQIFCEDVIEPVFKSTLPSYCELLRSKVFPSSPFSDDSDFDGFLPASDNMASKRLRASDSRSSSRRQSPSQHSHPEASNDRILSRSRSLSQSLEKERERSRSVSVGPGNMKKPALTREVSMKTVFKGKAQEQARRKEEERSRAARATKKPVQQPQVRQRKDQGRTLVQATPVKPKGKAPGAAKFSQTTPKLPMLSVKEEIEEEGDWRPLSNSPDILLLGSNSGGWDDDDENEELDIFGTPVRKRKAGSGTLLVGATPTKVSS</sequence>
<reference evidence="4" key="1">
    <citation type="submission" date="2024-04" db="EMBL/GenBank/DDBJ databases">
        <authorList>
            <person name="Shaw F."/>
            <person name="Minotto A."/>
        </authorList>
    </citation>
    <scope>NUCLEOTIDE SEQUENCE [LARGE SCALE GENOMIC DNA]</scope>
</reference>
<evidence type="ECO:0000259" key="2">
    <source>
        <dbReference type="Pfam" id="PF08639"/>
    </source>
</evidence>
<proteinExistence type="predicted"/>
<feature type="region of interest" description="Disordered" evidence="1">
    <location>
        <begin position="184"/>
        <end position="218"/>
    </location>
</feature>
<feature type="compositionally biased region" description="Basic and acidic residues" evidence="1">
    <location>
        <begin position="344"/>
        <end position="354"/>
    </location>
</feature>
<evidence type="ECO:0000256" key="1">
    <source>
        <dbReference type="SAM" id="MobiDB-lite"/>
    </source>
</evidence>
<evidence type="ECO:0000313" key="3">
    <source>
        <dbReference type="EMBL" id="CAL1702895.1"/>
    </source>
</evidence>
<accession>A0ABP1D4U9</accession>
<keyword evidence="4" id="KW-1185">Reference proteome</keyword>
<organism evidence="3 4">
    <name type="scientific">Somion occarium</name>
    <dbReference type="NCBI Taxonomy" id="3059160"/>
    <lineage>
        <taxon>Eukaryota</taxon>
        <taxon>Fungi</taxon>
        <taxon>Dikarya</taxon>
        <taxon>Basidiomycota</taxon>
        <taxon>Agaricomycotina</taxon>
        <taxon>Agaricomycetes</taxon>
        <taxon>Polyporales</taxon>
        <taxon>Cerrenaceae</taxon>
        <taxon>Somion</taxon>
    </lineage>
</organism>
<feature type="compositionally biased region" description="Basic and acidic residues" evidence="1">
    <location>
        <begin position="399"/>
        <end position="413"/>
    </location>
</feature>
<gene>
    <name evidence="3" type="ORF">GFSPODELE1_LOCUS4294</name>
</gene>
<protein>
    <recommendedName>
        <fullName evidence="2">DNA replication regulator Sld3 C-terminal domain-containing protein</fullName>
    </recommendedName>
</protein>
<feature type="domain" description="DNA replication regulator Sld3 C-terminal" evidence="2">
    <location>
        <begin position="137"/>
        <end position="397"/>
    </location>
</feature>
<dbReference type="Pfam" id="PF08639">
    <property type="entry name" value="Sld3_STD"/>
    <property type="match status" value="1"/>
</dbReference>
<dbReference type="Gene3D" id="1.20.58.2130">
    <property type="match status" value="1"/>
</dbReference>